<feature type="domain" description="Sacsin/Nov" evidence="2">
    <location>
        <begin position="13"/>
        <end position="247"/>
    </location>
</feature>
<comment type="caution">
    <text evidence="3">The sequence shown here is derived from an EMBL/GenBank/DDBJ whole genome shotgun (WGS) entry which is preliminary data.</text>
</comment>
<dbReference type="AlphaFoldDB" id="A0A9X4RGP6"/>
<dbReference type="InterPro" id="IPR058210">
    <property type="entry name" value="SACS/Nov_dom"/>
</dbReference>
<feature type="compositionally biased region" description="Basic and acidic residues" evidence="1">
    <location>
        <begin position="255"/>
        <end position="271"/>
    </location>
</feature>
<organism evidence="3 4">
    <name type="scientific">Pseudanabaena catenata USMAC16</name>
    <dbReference type="NCBI Taxonomy" id="1855837"/>
    <lineage>
        <taxon>Bacteria</taxon>
        <taxon>Bacillati</taxon>
        <taxon>Cyanobacteriota</taxon>
        <taxon>Cyanophyceae</taxon>
        <taxon>Pseudanabaenales</taxon>
        <taxon>Pseudanabaenaceae</taxon>
        <taxon>Pseudanabaena</taxon>
    </lineage>
</organism>
<reference evidence="3" key="1">
    <citation type="submission" date="2019-05" db="EMBL/GenBank/DDBJ databases">
        <title>Whole genome sequencing of Pseudanabaena catenata USMAC16.</title>
        <authorList>
            <person name="Khan Z."/>
            <person name="Omar W.M."/>
            <person name="Convey P."/>
            <person name="Merican F."/>
            <person name="Najimudin N."/>
        </authorList>
    </citation>
    <scope>NUCLEOTIDE SEQUENCE</scope>
    <source>
        <strain evidence="3">USMAC16</strain>
    </source>
</reference>
<sequence length="706" mass="81310">MSYTGFSTPSIAIINQIQTLLKERYKEGFPVIKEIIQNANDGGASTLHIALVQNLKSKSLNPDISHPLLKRPALVFINNGDFSDKDERAILWFGADLNASDTSKVGKFGLGQKSIFHFCEAFFYLAKSSKEKEYQAFVNPWAKQVDPMNPVWQDIQRPDWEGISSTDRQYLTDYLQAQGLIQADQQFFVLWIPLRQESDRDRWILSNTYPNIDSISHHLSERLDVKVATLLPMLRSLNTVNYWIASDSGRLEKQFSVSQRHDSESSDRDSLEPNIVRSFDGGVNRSDNQDFVQYLGKEIKLENNLVKTIYDSPNWPQRLTEDDKGNPKNTPDKPDSHCSAIISRTKSSAQTGKLLIQWAVFLPVADDERDIAEFEQIDIDSKWDYTFLLHGYFFLDSGRRYIEFLKGVRDGIEEVESPIARQWNEFLVAKGTLPLALSALWNFIENLQIPEEEISLICSAIAQSSLYKSQIFKSGLCLNSAIVYRIHRSGNRWHLVDHRSKPMRSLPTIPSKQIWQTLPQLSKYAEDYFLIDPKKSNLFDSHLWGHWRSQEISQLIDCQLDLNSMSDLDKQEVFNFIVSVLESVSDKKQLILAINKDAQDAQFIKAKVIQQNTSTNYRYLSIRELENAQQEKRIFIDTTYYSQDWATALAEALSDTQIFLVEQRIALILFEETIRECNRSSCLDFLRLKPKLSSLGDRQNLLRKLI</sequence>
<dbReference type="NCBIfam" id="NF047352">
    <property type="entry name" value="P_loop_sacsin"/>
    <property type="match status" value="1"/>
</dbReference>
<feature type="compositionally biased region" description="Basic and acidic residues" evidence="1">
    <location>
        <begin position="319"/>
        <end position="336"/>
    </location>
</feature>
<keyword evidence="4" id="KW-1185">Reference proteome</keyword>
<dbReference type="RefSeq" id="WP_009625699.1">
    <property type="nucleotide sequence ID" value="NZ_VBTY01000018.1"/>
</dbReference>
<evidence type="ECO:0000313" key="3">
    <source>
        <dbReference type="EMBL" id="MDG3493651.1"/>
    </source>
</evidence>
<dbReference type="GO" id="GO:0030544">
    <property type="term" value="F:Hsp70 protein binding"/>
    <property type="evidence" value="ECO:0007669"/>
    <property type="project" value="TreeGrafter"/>
</dbReference>
<feature type="region of interest" description="Disordered" evidence="1">
    <location>
        <begin position="316"/>
        <end position="337"/>
    </location>
</feature>
<dbReference type="InterPro" id="IPR036890">
    <property type="entry name" value="HATPase_C_sf"/>
</dbReference>
<dbReference type="Pfam" id="PF25794">
    <property type="entry name" value="SACS"/>
    <property type="match status" value="1"/>
</dbReference>
<dbReference type="PANTHER" id="PTHR15600:SF42">
    <property type="entry name" value="SACSIN"/>
    <property type="match status" value="1"/>
</dbReference>
<evidence type="ECO:0000313" key="4">
    <source>
        <dbReference type="Proteomes" id="UP001152872"/>
    </source>
</evidence>
<dbReference type="InterPro" id="IPR052972">
    <property type="entry name" value="Sacsin_chaperone_reg"/>
</dbReference>
<gene>
    <name evidence="3" type="ORF">FEV09_03690</name>
</gene>
<dbReference type="EMBL" id="VBTY01000018">
    <property type="protein sequence ID" value="MDG3493651.1"/>
    <property type="molecule type" value="Genomic_DNA"/>
</dbReference>
<proteinExistence type="predicted"/>
<protein>
    <recommendedName>
        <fullName evidence="2">Sacsin/Nov domain-containing protein</fullName>
    </recommendedName>
</protein>
<dbReference type="Proteomes" id="UP001152872">
    <property type="component" value="Unassembled WGS sequence"/>
</dbReference>
<evidence type="ECO:0000256" key="1">
    <source>
        <dbReference type="SAM" id="MobiDB-lite"/>
    </source>
</evidence>
<feature type="region of interest" description="Disordered" evidence="1">
    <location>
        <begin position="255"/>
        <end position="274"/>
    </location>
</feature>
<dbReference type="SUPFAM" id="SSF55874">
    <property type="entry name" value="ATPase domain of HSP90 chaperone/DNA topoisomerase II/histidine kinase"/>
    <property type="match status" value="1"/>
</dbReference>
<accession>A0A9X4RGP6</accession>
<dbReference type="PANTHER" id="PTHR15600">
    <property type="entry name" value="SACSIN"/>
    <property type="match status" value="1"/>
</dbReference>
<evidence type="ECO:0000259" key="2">
    <source>
        <dbReference type="Pfam" id="PF25794"/>
    </source>
</evidence>
<name>A0A9X4RGP6_9CYAN</name>